<dbReference type="AlphaFoldDB" id="A0A846JNG7"/>
<feature type="transmembrane region" description="Helical" evidence="1">
    <location>
        <begin position="39"/>
        <end position="59"/>
    </location>
</feature>
<keyword evidence="1" id="KW-0472">Membrane</keyword>
<keyword evidence="1" id="KW-0812">Transmembrane</keyword>
<comment type="caution">
    <text evidence="2">The sequence shown here is derived from an EMBL/GenBank/DDBJ whole genome shotgun (WGS) entry which is preliminary data.</text>
</comment>
<dbReference type="EMBL" id="SWVK01000006">
    <property type="protein sequence ID" value="NFN34710.1"/>
    <property type="molecule type" value="Genomic_DNA"/>
</dbReference>
<name>A0A846JNG7_CLOBO</name>
<gene>
    <name evidence="2" type="ORF">FDB51_06075</name>
</gene>
<sequence>MCFKINQALSNAKNIMFNGIGADLLEPSFLSTALIPGMIRRYMTLLYILTYVAKGLLYSAPNRVPKYRTRLILVIFLVDMRLELAGKLISA</sequence>
<reference evidence="2 3" key="1">
    <citation type="submission" date="2019-04" db="EMBL/GenBank/DDBJ databases">
        <title>Genome sequencing of Clostridium botulinum Groups I-IV and Clostridium butyricum.</title>
        <authorList>
            <person name="Brunt J."/>
            <person name="Van Vliet A.H.M."/>
            <person name="Stringer S.C."/>
            <person name="Carter A.T."/>
            <person name="Peck M.W."/>
        </authorList>
    </citation>
    <scope>NUCLEOTIDE SEQUENCE [LARGE SCALE GENOMIC DNA]</scope>
    <source>
        <strain evidence="2 3">CB-K-33E</strain>
    </source>
</reference>
<proteinExistence type="predicted"/>
<organism evidence="2 3">
    <name type="scientific">Clostridium botulinum</name>
    <dbReference type="NCBI Taxonomy" id="1491"/>
    <lineage>
        <taxon>Bacteria</taxon>
        <taxon>Bacillati</taxon>
        <taxon>Bacillota</taxon>
        <taxon>Clostridia</taxon>
        <taxon>Eubacteriales</taxon>
        <taxon>Clostridiaceae</taxon>
        <taxon>Clostridium</taxon>
    </lineage>
</organism>
<keyword evidence="1" id="KW-1133">Transmembrane helix</keyword>
<evidence type="ECO:0000256" key="1">
    <source>
        <dbReference type="SAM" id="Phobius"/>
    </source>
</evidence>
<evidence type="ECO:0000313" key="2">
    <source>
        <dbReference type="EMBL" id="NFN34710.1"/>
    </source>
</evidence>
<accession>A0A846JNG7</accession>
<protein>
    <submittedName>
        <fullName evidence="2">Uncharacterized protein</fullName>
    </submittedName>
</protein>
<dbReference type="Proteomes" id="UP000473681">
    <property type="component" value="Unassembled WGS sequence"/>
</dbReference>
<evidence type="ECO:0000313" key="3">
    <source>
        <dbReference type="Proteomes" id="UP000473681"/>
    </source>
</evidence>